<evidence type="ECO:0000259" key="4">
    <source>
        <dbReference type="Pfam" id="PF00135"/>
    </source>
</evidence>
<dbReference type="SUPFAM" id="SSF53474">
    <property type="entry name" value="alpha/beta-Hydrolases"/>
    <property type="match status" value="1"/>
</dbReference>
<dbReference type="Pfam" id="PF00135">
    <property type="entry name" value="COesterase"/>
    <property type="match status" value="1"/>
</dbReference>
<evidence type="ECO:0000256" key="1">
    <source>
        <dbReference type="ARBA" id="ARBA00005964"/>
    </source>
</evidence>
<evidence type="ECO:0000256" key="2">
    <source>
        <dbReference type="ARBA" id="ARBA00022801"/>
    </source>
</evidence>
<dbReference type="PANTHER" id="PTHR11559">
    <property type="entry name" value="CARBOXYLESTERASE"/>
    <property type="match status" value="1"/>
</dbReference>
<dbReference type="PROSITE" id="PS00122">
    <property type="entry name" value="CARBOXYLESTERASE_B_1"/>
    <property type="match status" value="1"/>
</dbReference>
<dbReference type="GO" id="GO:0016787">
    <property type="term" value="F:hydrolase activity"/>
    <property type="evidence" value="ECO:0007669"/>
    <property type="project" value="UniProtKB-KW"/>
</dbReference>
<protein>
    <recommendedName>
        <fullName evidence="3">Carboxylic ester hydrolase</fullName>
        <ecNumber evidence="3">3.1.1.-</ecNumber>
    </recommendedName>
</protein>
<reference evidence="6" key="1">
    <citation type="submission" date="2016-10" db="EMBL/GenBank/DDBJ databases">
        <authorList>
            <person name="Varghese N."/>
            <person name="Submissions S."/>
        </authorList>
    </citation>
    <scope>NUCLEOTIDE SEQUENCE [LARGE SCALE GENOMIC DNA]</scope>
    <source>
        <strain evidence="6">CGMCC 1.3431</strain>
    </source>
</reference>
<evidence type="ECO:0000313" key="5">
    <source>
        <dbReference type="EMBL" id="SCW78402.1"/>
    </source>
</evidence>
<feature type="signal peptide" evidence="3">
    <location>
        <begin position="1"/>
        <end position="21"/>
    </location>
</feature>
<feature type="chain" id="PRO_5011331846" description="Carboxylic ester hydrolase" evidence="3">
    <location>
        <begin position="22"/>
        <end position="569"/>
    </location>
</feature>
<dbReference type="InterPro" id="IPR029058">
    <property type="entry name" value="AB_hydrolase_fold"/>
</dbReference>
<sequence length="569" mass="61153">MKAGLAGLCLLAALTALPAFAQQPLRGPDGRYRMILPGKTSAKPVQPVPPPPVISSAPPESGLVAPRIEVPKIEAPAPIPAGPQPDVIVPVTGGQIGGEAWTDGTFAFKAVPFAAPPVGSLRWTPPQDVAAWQGVRFSKASAPGCLQADYGWQTKISQASSEDCLYLEIRTPSLSREAKKPVMVFFHGGANRAGAGEGTISSDLGKRDVVLVTLQYRLGVFGFLSHPALTAEQGGASGNYALMDQIKALQWVRDNIARFGGDPDNVTIFGHSAGGQDVGLMLASPLARGLFNKAIEESGTPQFGFAPRTLSQNEALGIRLAEQFSHDPADSARALADLRRAPALALQQAGDKLEPPMEDAGFIWDQATIDGHVLPKSPAEVFRAGEGAKVPLIIGVSARELRLADVSASLYGAIATRFGDNRGKALRFYKLDVDKTPKADPVLGEVPLQLSTDLMLRCPADWMARQVTANGQPAWLYQLDIDADPKVDVHHGSELSFVFNDRPEGVKKDRWPALMDYWVQFAKTGNPSGKKLDEWKPYGRKGRYIEFSRKGSRTDDGMRTDICALLDRP</sequence>
<gene>
    <name evidence="5" type="ORF">SAMN02927928_3380</name>
</gene>
<feature type="domain" description="Carboxylesterase type B" evidence="4">
    <location>
        <begin position="88"/>
        <end position="564"/>
    </location>
</feature>
<dbReference type="InterPro" id="IPR002018">
    <property type="entry name" value="CarbesteraseB"/>
</dbReference>
<keyword evidence="6" id="KW-1185">Reference proteome</keyword>
<comment type="similarity">
    <text evidence="1 3">Belongs to the type-B carboxylesterase/lipase family.</text>
</comment>
<name>A0A1G4TAB3_9CAUL</name>
<dbReference type="EC" id="3.1.1.-" evidence="3"/>
<proteinExistence type="inferred from homology"/>
<organism evidence="5 6">
    <name type="scientific">Asticcacaulis taihuensis</name>
    <dbReference type="NCBI Taxonomy" id="260084"/>
    <lineage>
        <taxon>Bacteria</taxon>
        <taxon>Pseudomonadati</taxon>
        <taxon>Pseudomonadota</taxon>
        <taxon>Alphaproteobacteria</taxon>
        <taxon>Caulobacterales</taxon>
        <taxon>Caulobacteraceae</taxon>
        <taxon>Asticcacaulis</taxon>
    </lineage>
</organism>
<accession>A0A1G4TAB3</accession>
<dbReference type="InterPro" id="IPR019826">
    <property type="entry name" value="Carboxylesterase_B_AS"/>
</dbReference>
<dbReference type="EMBL" id="FMTS01000007">
    <property type="protein sequence ID" value="SCW78402.1"/>
    <property type="molecule type" value="Genomic_DNA"/>
</dbReference>
<evidence type="ECO:0000313" key="6">
    <source>
        <dbReference type="Proteomes" id="UP000199150"/>
    </source>
</evidence>
<dbReference type="STRING" id="260084.SAMN02927928_3380"/>
<dbReference type="Proteomes" id="UP000199150">
    <property type="component" value="Unassembled WGS sequence"/>
</dbReference>
<dbReference type="Gene3D" id="3.40.50.1820">
    <property type="entry name" value="alpha/beta hydrolase"/>
    <property type="match status" value="1"/>
</dbReference>
<evidence type="ECO:0000256" key="3">
    <source>
        <dbReference type="RuleBase" id="RU361235"/>
    </source>
</evidence>
<keyword evidence="3" id="KW-0732">Signal</keyword>
<dbReference type="AlphaFoldDB" id="A0A1G4TAB3"/>
<dbReference type="InterPro" id="IPR050309">
    <property type="entry name" value="Type-B_Carboxylest/Lipase"/>
</dbReference>
<keyword evidence="2 3" id="KW-0378">Hydrolase</keyword>